<feature type="non-terminal residue" evidence="1">
    <location>
        <position position="1"/>
    </location>
</feature>
<dbReference type="EMBL" id="BTSX01000002">
    <property type="protein sequence ID" value="GMS85810.1"/>
    <property type="molecule type" value="Genomic_DNA"/>
</dbReference>
<keyword evidence="2" id="KW-1185">Reference proteome</keyword>
<gene>
    <name evidence="1" type="ORF">PENTCL1PPCAC_7985</name>
</gene>
<evidence type="ECO:0008006" key="3">
    <source>
        <dbReference type="Google" id="ProtNLM"/>
    </source>
</evidence>
<protein>
    <recommendedName>
        <fullName evidence="3">Ribosomal protein</fullName>
    </recommendedName>
</protein>
<accession>A0AAV5ST08</accession>
<comment type="caution">
    <text evidence="1">The sequence shown here is derived from an EMBL/GenBank/DDBJ whole genome shotgun (WGS) entry which is preliminary data.</text>
</comment>
<evidence type="ECO:0000313" key="2">
    <source>
        <dbReference type="Proteomes" id="UP001432027"/>
    </source>
</evidence>
<dbReference type="AlphaFoldDB" id="A0AAV5ST08"/>
<sequence length="73" mass="8500">RKSSSSWWANSLKVLTRSSSSIRYREPQDLIERYIKADKAGDINHLVQAKRMLHKRLRHICTTAKIVNVRLPA</sequence>
<proteinExistence type="predicted"/>
<organism evidence="1 2">
    <name type="scientific">Pristionchus entomophagus</name>
    <dbReference type="NCBI Taxonomy" id="358040"/>
    <lineage>
        <taxon>Eukaryota</taxon>
        <taxon>Metazoa</taxon>
        <taxon>Ecdysozoa</taxon>
        <taxon>Nematoda</taxon>
        <taxon>Chromadorea</taxon>
        <taxon>Rhabditida</taxon>
        <taxon>Rhabditina</taxon>
        <taxon>Diplogasteromorpha</taxon>
        <taxon>Diplogasteroidea</taxon>
        <taxon>Neodiplogasteridae</taxon>
        <taxon>Pristionchus</taxon>
    </lineage>
</organism>
<evidence type="ECO:0000313" key="1">
    <source>
        <dbReference type="EMBL" id="GMS85810.1"/>
    </source>
</evidence>
<feature type="non-terminal residue" evidence="1">
    <location>
        <position position="73"/>
    </location>
</feature>
<reference evidence="1" key="1">
    <citation type="submission" date="2023-10" db="EMBL/GenBank/DDBJ databases">
        <title>Genome assembly of Pristionchus species.</title>
        <authorList>
            <person name="Yoshida K."/>
            <person name="Sommer R.J."/>
        </authorList>
    </citation>
    <scope>NUCLEOTIDE SEQUENCE</scope>
    <source>
        <strain evidence="1">RS0144</strain>
    </source>
</reference>
<dbReference type="Proteomes" id="UP001432027">
    <property type="component" value="Unassembled WGS sequence"/>
</dbReference>
<name>A0AAV5ST08_9BILA</name>